<reference evidence="3" key="1">
    <citation type="journal article" date="2015" name="PLoS Genet.">
        <title>Genome Sequence and Transcriptome Analyses of Chrysochromulina tobin: Metabolic Tools for Enhanced Algal Fitness in the Prominent Order Prymnesiales (Haptophyceae).</title>
        <authorList>
            <person name="Hovde B.T."/>
            <person name="Deodato C.R."/>
            <person name="Hunsperger H.M."/>
            <person name="Ryken S.A."/>
            <person name="Yost W."/>
            <person name="Jha R.K."/>
            <person name="Patterson J."/>
            <person name="Monnat R.J. Jr."/>
            <person name="Barlow S.B."/>
            <person name="Starkenburg S.R."/>
            <person name="Cattolico R.A."/>
        </authorList>
    </citation>
    <scope>NUCLEOTIDE SEQUENCE</scope>
    <source>
        <strain evidence="3">CCMP291</strain>
    </source>
</reference>
<comment type="caution">
    <text evidence="2">The sequence shown here is derived from an EMBL/GenBank/DDBJ whole genome shotgun (WGS) entry which is preliminary data.</text>
</comment>
<name>A0A0M0LS41_9EUKA</name>
<proteinExistence type="predicted"/>
<evidence type="ECO:0000313" key="3">
    <source>
        <dbReference type="Proteomes" id="UP000037460"/>
    </source>
</evidence>
<evidence type="ECO:0000313" key="2">
    <source>
        <dbReference type="EMBL" id="KOO53801.1"/>
    </source>
</evidence>
<protein>
    <submittedName>
        <fullName evidence="2">Uncharacterized protein</fullName>
    </submittedName>
</protein>
<gene>
    <name evidence="2" type="ORF">Ctob_015631</name>
</gene>
<accession>A0A0M0LS41</accession>
<dbReference type="AlphaFoldDB" id="A0A0M0LS41"/>
<sequence>MVPPPYGKKIADLAKSLKLPKPRKGTIRKGISKKDATTHGPPGNPWKIHELIGPEDRSLKGVVNLAAQRMSIMTSHMKTKDKASKLATHQFGHEPLDLEAIVKLFWALDGRGGDAMCCEDPNHVGNRRLHLVSDNTQLRSQMLLDQWQSDNSMITAGRSRAAEAMAAMHTPKSCTRQCHSCNMAQQHKRARGALTLTHHCPTPNCTHVFKFTESQLRKLLDAA</sequence>
<organism evidence="2 3">
    <name type="scientific">Chrysochromulina tobinii</name>
    <dbReference type="NCBI Taxonomy" id="1460289"/>
    <lineage>
        <taxon>Eukaryota</taxon>
        <taxon>Haptista</taxon>
        <taxon>Haptophyta</taxon>
        <taxon>Prymnesiophyceae</taxon>
        <taxon>Prymnesiales</taxon>
        <taxon>Chrysochromulinaceae</taxon>
        <taxon>Chrysochromulina</taxon>
    </lineage>
</organism>
<feature type="compositionally biased region" description="Basic residues" evidence="1">
    <location>
        <begin position="22"/>
        <end position="31"/>
    </location>
</feature>
<dbReference type="Proteomes" id="UP000037460">
    <property type="component" value="Unassembled WGS sequence"/>
</dbReference>
<evidence type="ECO:0000256" key="1">
    <source>
        <dbReference type="SAM" id="MobiDB-lite"/>
    </source>
</evidence>
<dbReference type="EMBL" id="JWZX01000059">
    <property type="protein sequence ID" value="KOO53801.1"/>
    <property type="molecule type" value="Genomic_DNA"/>
</dbReference>
<feature type="region of interest" description="Disordered" evidence="1">
    <location>
        <begin position="22"/>
        <end position="45"/>
    </location>
</feature>
<keyword evidence="3" id="KW-1185">Reference proteome</keyword>